<proteinExistence type="predicted"/>
<feature type="region of interest" description="Disordered" evidence="1">
    <location>
        <begin position="1"/>
        <end position="59"/>
    </location>
</feature>
<sequence>MGNEVGDESDDGEGNAQMLHPGYRINQIEAEEHAARNDQNLGQEENEVTDRVDGGHAEGVRREQLERLGTALTEAGPEHGHLNVRIPSQILKNGFQSGETALATVVHSFDCLILRIFHGLLHGGQD</sequence>
<dbReference type="EMBL" id="HBUF01323283">
    <property type="protein sequence ID" value="CAG6695399.1"/>
    <property type="molecule type" value="Transcribed_RNA"/>
</dbReference>
<organism evidence="2">
    <name type="scientific">Cacopsylla melanoneura</name>
    <dbReference type="NCBI Taxonomy" id="428564"/>
    <lineage>
        <taxon>Eukaryota</taxon>
        <taxon>Metazoa</taxon>
        <taxon>Ecdysozoa</taxon>
        <taxon>Arthropoda</taxon>
        <taxon>Hexapoda</taxon>
        <taxon>Insecta</taxon>
        <taxon>Pterygota</taxon>
        <taxon>Neoptera</taxon>
        <taxon>Paraneoptera</taxon>
        <taxon>Hemiptera</taxon>
        <taxon>Sternorrhyncha</taxon>
        <taxon>Psylloidea</taxon>
        <taxon>Psyllidae</taxon>
        <taxon>Psyllinae</taxon>
        <taxon>Cacopsylla</taxon>
    </lineage>
</organism>
<dbReference type="EMBL" id="HBUF01323284">
    <property type="protein sequence ID" value="CAG6695401.1"/>
    <property type="molecule type" value="Transcribed_RNA"/>
</dbReference>
<feature type="compositionally biased region" description="Acidic residues" evidence="1">
    <location>
        <begin position="1"/>
        <end position="13"/>
    </location>
</feature>
<dbReference type="EMBL" id="HBUF01323286">
    <property type="protein sequence ID" value="CAG6695405.1"/>
    <property type="molecule type" value="Transcribed_RNA"/>
</dbReference>
<accession>A0A8D8XH99</accession>
<evidence type="ECO:0000256" key="1">
    <source>
        <dbReference type="SAM" id="MobiDB-lite"/>
    </source>
</evidence>
<evidence type="ECO:0000313" key="2">
    <source>
        <dbReference type="EMBL" id="CAG6695403.1"/>
    </source>
</evidence>
<feature type="compositionally biased region" description="Basic and acidic residues" evidence="1">
    <location>
        <begin position="48"/>
        <end position="59"/>
    </location>
</feature>
<dbReference type="AlphaFoldDB" id="A0A8D8XH99"/>
<reference evidence="2" key="1">
    <citation type="submission" date="2021-05" db="EMBL/GenBank/DDBJ databases">
        <authorList>
            <person name="Alioto T."/>
            <person name="Alioto T."/>
            <person name="Gomez Garrido J."/>
        </authorList>
    </citation>
    <scope>NUCLEOTIDE SEQUENCE</scope>
</reference>
<dbReference type="EMBL" id="HBUF01323285">
    <property type="protein sequence ID" value="CAG6695403.1"/>
    <property type="molecule type" value="Transcribed_RNA"/>
</dbReference>
<name>A0A8D8XH99_9HEMI</name>
<dbReference type="EMBL" id="HBUF01323282">
    <property type="protein sequence ID" value="CAG6695397.1"/>
    <property type="molecule type" value="Transcribed_RNA"/>
</dbReference>
<protein>
    <submittedName>
        <fullName evidence="2">Uncharacterized protein</fullName>
    </submittedName>
</protein>